<evidence type="ECO:0000313" key="8">
    <source>
        <dbReference type="Proteomes" id="UP000236893"/>
    </source>
</evidence>
<dbReference type="InterPro" id="IPR020846">
    <property type="entry name" value="MFS_dom"/>
</dbReference>
<evidence type="ECO:0000256" key="1">
    <source>
        <dbReference type="ARBA" id="ARBA00004141"/>
    </source>
</evidence>
<evidence type="ECO:0000256" key="5">
    <source>
        <dbReference type="SAM" id="Phobius"/>
    </source>
</evidence>
<dbReference type="PANTHER" id="PTHR23508">
    <property type="entry name" value="CARBOXYLIC ACID TRANSPORTER PROTEIN HOMOLOG"/>
    <property type="match status" value="1"/>
</dbReference>
<proteinExistence type="predicted"/>
<dbReference type="Proteomes" id="UP000236893">
    <property type="component" value="Unassembled WGS sequence"/>
</dbReference>
<feature type="transmembrane region" description="Helical" evidence="5">
    <location>
        <begin position="271"/>
        <end position="290"/>
    </location>
</feature>
<feature type="transmembrane region" description="Helical" evidence="5">
    <location>
        <begin position="21"/>
        <end position="47"/>
    </location>
</feature>
<dbReference type="GO" id="GO:0046943">
    <property type="term" value="F:carboxylic acid transmembrane transporter activity"/>
    <property type="evidence" value="ECO:0007669"/>
    <property type="project" value="TreeGrafter"/>
</dbReference>
<feature type="transmembrane region" description="Helical" evidence="5">
    <location>
        <begin position="230"/>
        <end position="251"/>
    </location>
</feature>
<feature type="transmembrane region" description="Helical" evidence="5">
    <location>
        <begin position="297"/>
        <end position="315"/>
    </location>
</feature>
<sequence length="419" mass="46036">MQIIEPAQQMEKEKSSTKKNITLLIIVAALGYFVDIYDLILFSVIRIKSLNGLGITDPDQLASIGSFLLNCQMIGMLTGGILWGVLGDKKGRLWVLFGSIITYSLANIANGFVTSVDQYAILRFIAGVGLAGELGAGITLITETMSKENRGYGTMLIAGIGLFGAVVAAQVGKHYDWQTSFIVGGIMGLVLLLLRLGVIESGMFHKVKSEEVQRGNFFMLFTSWNKFKRFINSILIAVPVWFVIGVIVTFANDFGKEMNATEPLSPGNGIMYAYIGIAIGDLLCGALSQVFKTRKKIVFIFLTATLVSVVFFLFSRNFNAQFFHIMCFIMGLSTGYWVVFVTMGAEQFGTNIRATVATTIPNFVRGSLVVVLLFYNWLKPTQGVIHSGLIVGLFTIGIAYFALFNLSETYGKDLDYVEK</sequence>
<dbReference type="GO" id="GO:0005886">
    <property type="term" value="C:plasma membrane"/>
    <property type="evidence" value="ECO:0007669"/>
    <property type="project" value="TreeGrafter"/>
</dbReference>
<evidence type="ECO:0000256" key="4">
    <source>
        <dbReference type="ARBA" id="ARBA00023136"/>
    </source>
</evidence>
<dbReference type="EMBL" id="PQVF01000017">
    <property type="protein sequence ID" value="POY34846.1"/>
    <property type="molecule type" value="Genomic_DNA"/>
</dbReference>
<dbReference type="OrthoDB" id="9774156at2"/>
<evidence type="ECO:0000256" key="3">
    <source>
        <dbReference type="ARBA" id="ARBA00022989"/>
    </source>
</evidence>
<keyword evidence="4 5" id="KW-0472">Membrane</keyword>
<keyword evidence="2 5" id="KW-0812">Transmembrane</keyword>
<dbReference type="PROSITE" id="PS50850">
    <property type="entry name" value="MFS"/>
    <property type="match status" value="1"/>
</dbReference>
<comment type="subcellular location">
    <subcellularLocation>
        <location evidence="1">Membrane</location>
        <topology evidence="1">Multi-pass membrane protein</topology>
    </subcellularLocation>
</comment>
<feature type="transmembrane region" description="Helical" evidence="5">
    <location>
        <begin position="93"/>
        <end position="113"/>
    </location>
</feature>
<reference evidence="7 8" key="1">
    <citation type="submission" date="2018-01" db="EMBL/GenBank/DDBJ databases">
        <authorList>
            <person name="Gaut B.S."/>
            <person name="Morton B.R."/>
            <person name="Clegg M.T."/>
            <person name="Duvall M.R."/>
        </authorList>
    </citation>
    <scope>NUCLEOTIDE SEQUENCE [LARGE SCALE GENOMIC DNA]</scope>
    <source>
        <strain evidence="7 8">HR-AV</strain>
    </source>
</reference>
<evidence type="ECO:0000313" key="7">
    <source>
        <dbReference type="EMBL" id="POY34846.1"/>
    </source>
</evidence>
<feature type="transmembrane region" description="Helical" evidence="5">
    <location>
        <begin position="67"/>
        <end position="86"/>
    </location>
</feature>
<evidence type="ECO:0000256" key="2">
    <source>
        <dbReference type="ARBA" id="ARBA00022692"/>
    </source>
</evidence>
<gene>
    <name evidence="7" type="ORF">C3K47_17995</name>
</gene>
<accession>A0A2S4ZX35</accession>
<dbReference type="InterPro" id="IPR011701">
    <property type="entry name" value="MFS"/>
</dbReference>
<dbReference type="Pfam" id="PF07690">
    <property type="entry name" value="MFS_1"/>
    <property type="match status" value="1"/>
</dbReference>
<feature type="transmembrane region" description="Helical" evidence="5">
    <location>
        <begin position="321"/>
        <end position="342"/>
    </location>
</feature>
<feature type="transmembrane region" description="Helical" evidence="5">
    <location>
        <begin position="119"/>
        <end position="140"/>
    </location>
</feature>
<dbReference type="CDD" id="cd17316">
    <property type="entry name" value="MFS_SV2_like"/>
    <property type="match status" value="1"/>
</dbReference>
<feature type="domain" description="Major facilitator superfamily (MFS) profile" evidence="6">
    <location>
        <begin position="24"/>
        <end position="410"/>
    </location>
</feature>
<evidence type="ECO:0000259" key="6">
    <source>
        <dbReference type="PROSITE" id="PS50850"/>
    </source>
</evidence>
<dbReference type="RefSeq" id="WP_103790555.1">
    <property type="nucleotide sequence ID" value="NZ_PQVF01000017.1"/>
</dbReference>
<organism evidence="7 8">
    <name type="scientific">Solitalea longa</name>
    <dbReference type="NCBI Taxonomy" id="2079460"/>
    <lineage>
        <taxon>Bacteria</taxon>
        <taxon>Pseudomonadati</taxon>
        <taxon>Bacteroidota</taxon>
        <taxon>Sphingobacteriia</taxon>
        <taxon>Sphingobacteriales</taxon>
        <taxon>Sphingobacteriaceae</taxon>
        <taxon>Solitalea</taxon>
    </lineage>
</organism>
<protein>
    <submittedName>
        <fullName evidence="7">MFS transporter</fullName>
    </submittedName>
</protein>
<feature type="transmembrane region" description="Helical" evidence="5">
    <location>
        <begin position="177"/>
        <end position="198"/>
    </location>
</feature>
<feature type="transmembrane region" description="Helical" evidence="5">
    <location>
        <begin position="384"/>
        <end position="404"/>
    </location>
</feature>
<dbReference type="SUPFAM" id="SSF103473">
    <property type="entry name" value="MFS general substrate transporter"/>
    <property type="match status" value="1"/>
</dbReference>
<dbReference type="InterPro" id="IPR036259">
    <property type="entry name" value="MFS_trans_sf"/>
</dbReference>
<comment type="caution">
    <text evidence="7">The sequence shown here is derived from an EMBL/GenBank/DDBJ whole genome shotgun (WGS) entry which is preliminary data.</text>
</comment>
<feature type="transmembrane region" description="Helical" evidence="5">
    <location>
        <begin position="354"/>
        <end position="378"/>
    </location>
</feature>
<name>A0A2S4ZX35_9SPHI</name>
<dbReference type="Gene3D" id="1.20.1250.20">
    <property type="entry name" value="MFS general substrate transporter like domains"/>
    <property type="match status" value="2"/>
</dbReference>
<keyword evidence="3 5" id="KW-1133">Transmembrane helix</keyword>
<dbReference type="AlphaFoldDB" id="A0A2S4ZX35"/>
<keyword evidence="8" id="KW-1185">Reference proteome</keyword>
<dbReference type="PANTHER" id="PTHR23508:SF10">
    <property type="entry name" value="CARBOXYLIC ACID TRANSPORTER PROTEIN HOMOLOG"/>
    <property type="match status" value="1"/>
</dbReference>
<feature type="transmembrane region" description="Helical" evidence="5">
    <location>
        <begin position="152"/>
        <end position="171"/>
    </location>
</feature>